<comment type="catalytic activity">
    <reaction evidence="10">
        <text>ITP + H2O = IMP + diphosphate + H(+)</text>
        <dbReference type="Rhea" id="RHEA:29399"/>
        <dbReference type="ChEBI" id="CHEBI:15377"/>
        <dbReference type="ChEBI" id="CHEBI:15378"/>
        <dbReference type="ChEBI" id="CHEBI:33019"/>
        <dbReference type="ChEBI" id="CHEBI:58053"/>
        <dbReference type="ChEBI" id="CHEBI:61402"/>
        <dbReference type="EC" id="3.6.1.66"/>
    </reaction>
</comment>
<evidence type="ECO:0000256" key="10">
    <source>
        <dbReference type="HAMAP-Rule" id="MF_01405"/>
    </source>
</evidence>
<dbReference type="GO" id="GO:0017111">
    <property type="term" value="F:ribonucleoside triphosphate phosphatase activity"/>
    <property type="evidence" value="ECO:0007669"/>
    <property type="project" value="InterPro"/>
</dbReference>
<evidence type="ECO:0000256" key="9">
    <source>
        <dbReference type="ARBA" id="ARBA00052017"/>
    </source>
</evidence>
<accession>A0A091B9P5</accession>
<keyword evidence="3 10" id="KW-0479">Metal-binding</keyword>
<keyword evidence="13" id="KW-1185">Reference proteome</keyword>
<dbReference type="SUPFAM" id="SSF52972">
    <property type="entry name" value="ITPase-like"/>
    <property type="match status" value="1"/>
</dbReference>
<dbReference type="AlphaFoldDB" id="A0A091B9P5"/>
<evidence type="ECO:0000313" key="13">
    <source>
        <dbReference type="Proteomes" id="UP000029391"/>
    </source>
</evidence>
<evidence type="ECO:0000313" key="12">
    <source>
        <dbReference type="EMBL" id="KFN49373.1"/>
    </source>
</evidence>
<comment type="similarity">
    <text evidence="1 10 11">Belongs to the HAM1 NTPase family.</text>
</comment>
<dbReference type="InterPro" id="IPR002637">
    <property type="entry name" value="RdgB/HAM1"/>
</dbReference>
<dbReference type="NCBIfam" id="TIGR00042">
    <property type="entry name" value="RdgB/HAM1 family non-canonical purine NTP pyrophosphatase"/>
    <property type="match status" value="1"/>
</dbReference>
<evidence type="ECO:0000256" key="4">
    <source>
        <dbReference type="ARBA" id="ARBA00022741"/>
    </source>
</evidence>
<dbReference type="GO" id="GO:0009117">
    <property type="term" value="P:nucleotide metabolic process"/>
    <property type="evidence" value="ECO:0007669"/>
    <property type="project" value="UniProtKB-KW"/>
</dbReference>
<name>A0A091B9P5_9GAMM</name>
<dbReference type="HAMAP" id="MF_01405">
    <property type="entry name" value="Non_canon_purine_NTPase"/>
    <property type="match status" value="1"/>
</dbReference>
<dbReference type="EC" id="3.6.1.66" evidence="10"/>
<comment type="caution">
    <text evidence="12">The sequence shown here is derived from an EMBL/GenBank/DDBJ whole genome shotgun (WGS) entry which is preliminary data.</text>
</comment>
<comment type="catalytic activity">
    <reaction evidence="9 10">
        <text>XTP + H2O = XMP + diphosphate + H(+)</text>
        <dbReference type="Rhea" id="RHEA:28610"/>
        <dbReference type="ChEBI" id="CHEBI:15377"/>
        <dbReference type="ChEBI" id="CHEBI:15378"/>
        <dbReference type="ChEBI" id="CHEBI:33019"/>
        <dbReference type="ChEBI" id="CHEBI:57464"/>
        <dbReference type="ChEBI" id="CHEBI:61314"/>
        <dbReference type="EC" id="3.6.1.66"/>
    </reaction>
</comment>
<reference evidence="12 13" key="1">
    <citation type="submission" date="2013-09" db="EMBL/GenBank/DDBJ databases">
        <title>Genome sequencing of Arenimonas composti.</title>
        <authorList>
            <person name="Chen F."/>
            <person name="Wang G."/>
        </authorList>
    </citation>
    <scope>NUCLEOTIDE SEQUENCE [LARGE SCALE GENOMIC DNA]</scope>
    <source>
        <strain evidence="12 13">TR7-09</strain>
    </source>
</reference>
<dbReference type="FunFam" id="3.90.950.10:FF:000001">
    <property type="entry name" value="dITP/XTP pyrophosphatase"/>
    <property type="match status" value="1"/>
</dbReference>
<evidence type="ECO:0000256" key="7">
    <source>
        <dbReference type="ARBA" id="ARBA00023080"/>
    </source>
</evidence>
<dbReference type="Gene3D" id="3.90.950.10">
    <property type="match status" value="1"/>
</dbReference>
<comment type="function">
    <text evidence="10">Pyrophosphatase that catalyzes the hydrolysis of nucleoside triphosphates to their monophosphate derivatives, with a high preference for the non-canonical purine nucleotides XTP (xanthosine triphosphate), dITP (deoxyinosine triphosphate) and ITP. Seems to function as a house-cleaning enzyme that removes non-canonical purine nucleotides from the nucleotide pool, thus preventing their incorporation into DNA/RNA and avoiding chromosomal lesions.</text>
</comment>
<organism evidence="12 13">
    <name type="scientific">Arenimonas composti TR7-09 = DSM 18010</name>
    <dbReference type="NCBI Taxonomy" id="1121013"/>
    <lineage>
        <taxon>Bacteria</taxon>
        <taxon>Pseudomonadati</taxon>
        <taxon>Pseudomonadota</taxon>
        <taxon>Gammaproteobacteria</taxon>
        <taxon>Lysobacterales</taxon>
        <taxon>Lysobacteraceae</taxon>
        <taxon>Arenimonas</taxon>
    </lineage>
</organism>
<evidence type="ECO:0000256" key="6">
    <source>
        <dbReference type="ARBA" id="ARBA00022842"/>
    </source>
</evidence>
<dbReference type="EMBL" id="AWXU01000037">
    <property type="protein sequence ID" value="KFN49373.1"/>
    <property type="molecule type" value="Genomic_DNA"/>
</dbReference>
<evidence type="ECO:0000256" key="2">
    <source>
        <dbReference type="ARBA" id="ARBA00011738"/>
    </source>
</evidence>
<proteinExistence type="inferred from homology"/>
<dbReference type="InterPro" id="IPR029001">
    <property type="entry name" value="ITPase-like_fam"/>
</dbReference>
<protein>
    <recommendedName>
        <fullName evidence="10">dITP/XTP pyrophosphatase</fullName>
        <ecNumber evidence="10">3.6.1.66</ecNumber>
    </recommendedName>
    <alternativeName>
        <fullName evidence="10">Non-canonical purine NTP pyrophosphatase</fullName>
    </alternativeName>
    <alternativeName>
        <fullName evidence="10">Non-standard purine NTP pyrophosphatase</fullName>
    </alternativeName>
    <alternativeName>
        <fullName evidence="10">Nucleoside-triphosphate diphosphatase</fullName>
    </alternativeName>
    <alternativeName>
        <fullName evidence="10">Nucleoside-triphosphate pyrophosphatase</fullName>
        <shortName evidence="10">NTPase</shortName>
    </alternativeName>
</protein>
<dbReference type="PANTHER" id="PTHR11067:SF9">
    <property type="entry name" value="INOSINE TRIPHOSPHATE PYROPHOSPHATASE"/>
    <property type="match status" value="1"/>
</dbReference>
<evidence type="ECO:0000256" key="8">
    <source>
        <dbReference type="ARBA" id="ARBA00051875"/>
    </source>
</evidence>
<comment type="subunit">
    <text evidence="2 10">Homodimer.</text>
</comment>
<evidence type="ECO:0000256" key="3">
    <source>
        <dbReference type="ARBA" id="ARBA00022723"/>
    </source>
</evidence>
<dbReference type="GO" id="GO:0046872">
    <property type="term" value="F:metal ion binding"/>
    <property type="evidence" value="ECO:0007669"/>
    <property type="project" value="UniProtKB-KW"/>
</dbReference>
<evidence type="ECO:0000256" key="5">
    <source>
        <dbReference type="ARBA" id="ARBA00022801"/>
    </source>
</evidence>
<dbReference type="GO" id="GO:0035870">
    <property type="term" value="F:dITP diphosphatase activity"/>
    <property type="evidence" value="ECO:0007669"/>
    <property type="project" value="UniProtKB-UniRule"/>
</dbReference>
<feature type="binding site" evidence="10">
    <location>
        <position position="67"/>
    </location>
    <ligand>
        <name>substrate</name>
    </ligand>
</feature>
<keyword evidence="6 10" id="KW-0460">Magnesium</keyword>
<gene>
    <name evidence="12" type="ORF">P873_11410</name>
</gene>
<keyword evidence="7 10" id="KW-0546">Nucleotide metabolism</keyword>
<evidence type="ECO:0000256" key="11">
    <source>
        <dbReference type="RuleBase" id="RU003781"/>
    </source>
</evidence>
<dbReference type="GO" id="GO:0036220">
    <property type="term" value="F:ITP diphosphatase activity"/>
    <property type="evidence" value="ECO:0007669"/>
    <property type="project" value="UniProtKB-UniRule"/>
</dbReference>
<dbReference type="GO" id="GO:0036222">
    <property type="term" value="F:XTP diphosphatase activity"/>
    <property type="evidence" value="ECO:0007669"/>
    <property type="project" value="UniProtKB-UniRule"/>
</dbReference>
<feature type="binding site" evidence="10">
    <location>
        <begin position="179"/>
        <end position="180"/>
    </location>
    <ligand>
        <name>substrate</name>
    </ligand>
</feature>
<dbReference type="InterPro" id="IPR020922">
    <property type="entry name" value="dITP/XTP_pyrophosphatase"/>
</dbReference>
<dbReference type="CDD" id="cd00515">
    <property type="entry name" value="HAM1"/>
    <property type="match status" value="1"/>
</dbReference>
<sequence>MVLATSNAGKLAELRPLLADAGFALVAQSELGIDDAIEDGRSFVENALIKARHAAAASGLPAIADDSGLVVPALGGAPGLYSARYAGAHGDAAANIRRLLGELAGRPGGDRRAYFHCALVLLRHADDPQPLIAEGSWHGRVLDAPRGDGGFGYDPVFLDEEHGLTAAELPATTKNAISHRGRAIAALRARLGDV</sequence>
<dbReference type="Pfam" id="PF01725">
    <property type="entry name" value="Ham1p_like"/>
    <property type="match status" value="1"/>
</dbReference>
<dbReference type="STRING" id="1121013.GCA_000426365_01689"/>
<feature type="binding site" evidence="10">
    <location>
        <position position="174"/>
    </location>
    <ligand>
        <name>substrate</name>
    </ligand>
</feature>
<keyword evidence="5 10" id="KW-0378">Hydrolase</keyword>
<keyword evidence="4 10" id="KW-0547">Nucleotide-binding</keyword>
<dbReference type="GO" id="GO:0009146">
    <property type="term" value="P:purine nucleoside triphosphate catabolic process"/>
    <property type="evidence" value="ECO:0007669"/>
    <property type="project" value="UniProtKB-UniRule"/>
</dbReference>
<feature type="binding site" evidence="10">
    <location>
        <position position="66"/>
    </location>
    <ligand>
        <name>Mg(2+)</name>
        <dbReference type="ChEBI" id="CHEBI:18420"/>
    </ligand>
</feature>
<feature type="active site" description="Proton acceptor" evidence="10">
    <location>
        <position position="66"/>
    </location>
</feature>
<comment type="catalytic activity">
    <reaction evidence="8 10">
        <text>dITP + H2O = dIMP + diphosphate + H(+)</text>
        <dbReference type="Rhea" id="RHEA:28342"/>
        <dbReference type="ChEBI" id="CHEBI:15377"/>
        <dbReference type="ChEBI" id="CHEBI:15378"/>
        <dbReference type="ChEBI" id="CHEBI:33019"/>
        <dbReference type="ChEBI" id="CHEBI:61194"/>
        <dbReference type="ChEBI" id="CHEBI:61382"/>
        <dbReference type="EC" id="3.6.1.66"/>
    </reaction>
</comment>
<dbReference type="eggNOG" id="COG0127">
    <property type="taxonomic scope" value="Bacteria"/>
</dbReference>
<feature type="binding site" evidence="10">
    <location>
        <begin position="5"/>
        <end position="10"/>
    </location>
    <ligand>
        <name>substrate</name>
    </ligand>
</feature>
<dbReference type="GO" id="GO:0005829">
    <property type="term" value="C:cytosol"/>
    <property type="evidence" value="ECO:0007669"/>
    <property type="project" value="TreeGrafter"/>
</dbReference>
<evidence type="ECO:0000256" key="1">
    <source>
        <dbReference type="ARBA" id="ARBA00008023"/>
    </source>
</evidence>
<comment type="caution">
    <text evidence="10">Lacks conserved residue(s) required for the propagation of feature annotation.</text>
</comment>
<dbReference type="PANTHER" id="PTHR11067">
    <property type="entry name" value="INOSINE TRIPHOSPHATE PYROPHOSPHATASE/HAM1 PROTEIN"/>
    <property type="match status" value="1"/>
</dbReference>
<comment type="cofactor">
    <cofactor evidence="10">
        <name>Mg(2+)</name>
        <dbReference type="ChEBI" id="CHEBI:18420"/>
    </cofactor>
    <text evidence="10">Binds 1 Mg(2+) ion per subunit.</text>
</comment>
<dbReference type="GO" id="GO:0000166">
    <property type="term" value="F:nucleotide binding"/>
    <property type="evidence" value="ECO:0007669"/>
    <property type="project" value="UniProtKB-KW"/>
</dbReference>
<feature type="binding site" evidence="10">
    <location>
        <begin position="151"/>
        <end position="154"/>
    </location>
    <ligand>
        <name>substrate</name>
    </ligand>
</feature>
<dbReference type="Proteomes" id="UP000029391">
    <property type="component" value="Unassembled WGS sequence"/>
</dbReference>